<dbReference type="Proteomes" id="UP001353858">
    <property type="component" value="Unassembled WGS sequence"/>
</dbReference>
<accession>A0AAN7NZ63</accession>
<protein>
    <submittedName>
        <fullName evidence="1">Uncharacterized protein</fullName>
    </submittedName>
</protein>
<evidence type="ECO:0000313" key="2">
    <source>
        <dbReference type="Proteomes" id="UP001353858"/>
    </source>
</evidence>
<name>A0AAN7NZ63_9COLE</name>
<dbReference type="EMBL" id="JARPUR010000014">
    <property type="protein sequence ID" value="KAK4871448.1"/>
    <property type="molecule type" value="Genomic_DNA"/>
</dbReference>
<comment type="caution">
    <text evidence="1">The sequence shown here is derived from an EMBL/GenBank/DDBJ whole genome shotgun (WGS) entry which is preliminary data.</text>
</comment>
<proteinExistence type="predicted"/>
<organism evidence="1 2">
    <name type="scientific">Aquatica leii</name>
    <dbReference type="NCBI Taxonomy" id="1421715"/>
    <lineage>
        <taxon>Eukaryota</taxon>
        <taxon>Metazoa</taxon>
        <taxon>Ecdysozoa</taxon>
        <taxon>Arthropoda</taxon>
        <taxon>Hexapoda</taxon>
        <taxon>Insecta</taxon>
        <taxon>Pterygota</taxon>
        <taxon>Neoptera</taxon>
        <taxon>Endopterygota</taxon>
        <taxon>Coleoptera</taxon>
        <taxon>Polyphaga</taxon>
        <taxon>Elateriformia</taxon>
        <taxon>Elateroidea</taxon>
        <taxon>Lampyridae</taxon>
        <taxon>Luciolinae</taxon>
        <taxon>Aquatica</taxon>
    </lineage>
</organism>
<evidence type="ECO:0000313" key="1">
    <source>
        <dbReference type="EMBL" id="KAK4871448.1"/>
    </source>
</evidence>
<keyword evidence="2" id="KW-1185">Reference proteome</keyword>
<sequence>MNARYHPQVNPTERVNRVLVTAISSYIKDSHRDWDKHIFDIFLVFGRHVPPTGDFYVSVNPNEPLEIANKLFWTRELAQLPEMYEEVKRNFVLSDASRGFSKKTRPEIHSM</sequence>
<reference evidence="2" key="1">
    <citation type="submission" date="2023-01" db="EMBL/GenBank/DDBJ databases">
        <title>Key to firefly adult light organ development and bioluminescence: homeobox transcription factors regulate luciferase expression and transportation to peroxisome.</title>
        <authorList>
            <person name="Fu X."/>
        </authorList>
    </citation>
    <scope>NUCLEOTIDE SEQUENCE [LARGE SCALE GENOMIC DNA]</scope>
</reference>
<gene>
    <name evidence="1" type="ORF">RN001_016470</name>
</gene>
<dbReference type="AlphaFoldDB" id="A0AAN7NZ63"/>